<evidence type="ECO:0000256" key="4">
    <source>
        <dbReference type="ARBA" id="ARBA00022825"/>
    </source>
</evidence>
<dbReference type="GO" id="GO:0008236">
    <property type="term" value="F:serine-type peptidase activity"/>
    <property type="evidence" value="ECO:0007669"/>
    <property type="project" value="UniProtKB-KW"/>
</dbReference>
<evidence type="ECO:0000256" key="2">
    <source>
        <dbReference type="ARBA" id="ARBA00022670"/>
    </source>
</evidence>
<name>A0A8J5XFM4_DIALT</name>
<dbReference type="EMBL" id="JAGTXO010000017">
    <property type="protein sequence ID" value="KAG8463168.1"/>
    <property type="molecule type" value="Genomic_DNA"/>
</dbReference>
<comment type="similarity">
    <text evidence="1">Belongs to the peptidase S51 family.</text>
</comment>
<keyword evidence="2" id="KW-0645">Protease</keyword>
<gene>
    <name evidence="6" type="ORF">KFE25_011165</name>
</gene>
<dbReference type="AlphaFoldDB" id="A0A8J5XFM4"/>
<dbReference type="InterPro" id="IPR029062">
    <property type="entry name" value="Class_I_gatase-like"/>
</dbReference>
<dbReference type="OrthoDB" id="10052168at2759"/>
<feature type="compositionally biased region" description="Basic and acidic residues" evidence="5">
    <location>
        <begin position="663"/>
        <end position="675"/>
    </location>
</feature>
<evidence type="ECO:0000313" key="6">
    <source>
        <dbReference type="EMBL" id="KAG8463168.1"/>
    </source>
</evidence>
<dbReference type="Pfam" id="PF03575">
    <property type="entry name" value="Peptidase_S51"/>
    <property type="match status" value="1"/>
</dbReference>
<feature type="compositionally biased region" description="Gly residues" evidence="5">
    <location>
        <begin position="242"/>
        <end position="255"/>
    </location>
</feature>
<feature type="compositionally biased region" description="Basic and acidic residues" evidence="5">
    <location>
        <begin position="630"/>
        <end position="641"/>
    </location>
</feature>
<evidence type="ECO:0000256" key="5">
    <source>
        <dbReference type="SAM" id="MobiDB-lite"/>
    </source>
</evidence>
<feature type="region of interest" description="Disordered" evidence="5">
    <location>
        <begin position="204"/>
        <end position="281"/>
    </location>
</feature>
<feature type="compositionally biased region" description="Gly residues" evidence="5">
    <location>
        <begin position="338"/>
        <end position="348"/>
    </location>
</feature>
<dbReference type="InterPro" id="IPR005320">
    <property type="entry name" value="Peptidase_S51"/>
</dbReference>
<organism evidence="6 7">
    <name type="scientific">Diacronema lutheri</name>
    <name type="common">Unicellular marine alga</name>
    <name type="synonym">Monochrysis lutheri</name>
    <dbReference type="NCBI Taxonomy" id="2081491"/>
    <lineage>
        <taxon>Eukaryota</taxon>
        <taxon>Haptista</taxon>
        <taxon>Haptophyta</taxon>
        <taxon>Pavlovophyceae</taxon>
        <taxon>Pavlovales</taxon>
        <taxon>Pavlovaceae</taxon>
        <taxon>Diacronema</taxon>
    </lineage>
</organism>
<protein>
    <submittedName>
        <fullName evidence="6">Uncharacterized protein</fullName>
    </submittedName>
</protein>
<evidence type="ECO:0000256" key="1">
    <source>
        <dbReference type="ARBA" id="ARBA00006534"/>
    </source>
</evidence>
<proteinExistence type="inferred from homology"/>
<dbReference type="Proteomes" id="UP000751190">
    <property type="component" value="Unassembled WGS sequence"/>
</dbReference>
<sequence length="690" mass="69809">MVLFRGLAPRPLFRVTTVGLLLTVGPPSPATAFAAYSLNTASAPATPAALPEPSLATATAGAAAGLGDPAVWRLAMRAHAFSNEAESARAAAARALEVEATLGSRRPRRIILTSSSSGISAVETRAVFERMLAASRAERAADWRESGLAGAPDERPPRIAFVLTAALAGSSERPTGVAEAAEAIADAMTLPAVAATPAADAAAEAEWATAEADEEGVARMDSAGDGLEPASYLQPRAANADGGVGGGGAGGGAADGGPPAAPALEQRRAPRSAGEARRRRLANARRKAKLLSAALGASIGGTVDLQAIVLEEERAHDRRERVRPPLLRQSARTADAGASGGGGGGGGIDARDGDGGGAADADGGARLERARSVRDACFARLLETLGGADAIWVMGGNTFHLRHWMAQSGFDAVLLRLVGQRGVPYVGQSAGAIVAGVSAHTALWKGWDDPGAAPPPTGLEPAEPDIATLAAISAATPPSLVVGTRPPAAADWTFARLAGVGLVPCSVFPHHAPQWAALCDRLERTELRAAAATAAALHIAADVADAPERDALPPFEPADAAAAAGEPLSRLIRLRDGESFIWDESQPDVHRSILGAPERADEPWPQPAGAGTGMDAGSAGGLGVRGQARGADERGRAERLAQLEGDVVAADEARGARPATPDGGEHGGGPRRDWPPHAPPASRVGPGGGG</sequence>
<dbReference type="PANTHER" id="PTHR20842:SF0">
    <property type="entry name" value="ALPHA-ASPARTYL DIPEPTIDASE"/>
    <property type="match status" value="1"/>
</dbReference>
<dbReference type="SUPFAM" id="SSF52317">
    <property type="entry name" value="Class I glutamine amidotransferase-like"/>
    <property type="match status" value="1"/>
</dbReference>
<feature type="region of interest" description="Disordered" evidence="5">
    <location>
        <begin position="598"/>
        <end position="690"/>
    </location>
</feature>
<evidence type="ECO:0000313" key="7">
    <source>
        <dbReference type="Proteomes" id="UP000751190"/>
    </source>
</evidence>
<feature type="compositionally biased region" description="Gly residues" evidence="5">
    <location>
        <begin position="610"/>
        <end position="624"/>
    </location>
</feature>
<accession>A0A8J5XFM4</accession>
<dbReference type="Gene3D" id="3.40.50.880">
    <property type="match status" value="1"/>
</dbReference>
<comment type="caution">
    <text evidence="6">The sequence shown here is derived from an EMBL/GenBank/DDBJ whole genome shotgun (WGS) entry which is preliminary data.</text>
</comment>
<evidence type="ECO:0000256" key="3">
    <source>
        <dbReference type="ARBA" id="ARBA00022801"/>
    </source>
</evidence>
<keyword evidence="7" id="KW-1185">Reference proteome</keyword>
<feature type="region of interest" description="Disordered" evidence="5">
    <location>
        <begin position="315"/>
        <end position="363"/>
    </location>
</feature>
<keyword evidence="4" id="KW-0720">Serine protease</keyword>
<keyword evidence="3" id="KW-0378">Hydrolase</keyword>
<dbReference type="GO" id="GO:0006508">
    <property type="term" value="P:proteolysis"/>
    <property type="evidence" value="ECO:0007669"/>
    <property type="project" value="UniProtKB-KW"/>
</dbReference>
<reference evidence="6" key="1">
    <citation type="submission" date="2021-05" db="EMBL/GenBank/DDBJ databases">
        <title>The genome of the haptophyte Pavlova lutheri (Diacronema luteri, Pavlovales) - a model for lipid biosynthesis in eukaryotic algae.</title>
        <authorList>
            <person name="Hulatt C.J."/>
            <person name="Posewitz M.C."/>
        </authorList>
    </citation>
    <scope>NUCLEOTIDE SEQUENCE</scope>
    <source>
        <strain evidence="6">NIVA-4/92</strain>
    </source>
</reference>
<dbReference type="PANTHER" id="PTHR20842">
    <property type="entry name" value="PROTEASE S51 ALPHA-ASPARTYL DIPEPTIDASE"/>
    <property type="match status" value="1"/>
</dbReference>